<gene>
    <name evidence="1" type="ORF">HH214_00865</name>
</gene>
<dbReference type="AlphaFoldDB" id="A0A7L5DTZ4"/>
<dbReference type="KEGG" id="mrob:HH214_00865"/>
<dbReference type="RefSeq" id="WP_169605540.1">
    <property type="nucleotide sequence ID" value="NZ_CP051682.1"/>
</dbReference>
<dbReference type="EMBL" id="CP051682">
    <property type="protein sequence ID" value="QJD94522.1"/>
    <property type="molecule type" value="Genomic_DNA"/>
</dbReference>
<name>A0A7L5DTZ4_9SPHI</name>
<accession>A0A7L5DTZ4</accession>
<organism evidence="1 2">
    <name type="scientific">Mucilaginibacter robiniae</name>
    <dbReference type="NCBI Taxonomy" id="2728022"/>
    <lineage>
        <taxon>Bacteria</taxon>
        <taxon>Pseudomonadati</taxon>
        <taxon>Bacteroidota</taxon>
        <taxon>Sphingobacteriia</taxon>
        <taxon>Sphingobacteriales</taxon>
        <taxon>Sphingobacteriaceae</taxon>
        <taxon>Mucilaginibacter</taxon>
    </lineage>
</organism>
<evidence type="ECO:0000313" key="1">
    <source>
        <dbReference type="EMBL" id="QJD94522.1"/>
    </source>
</evidence>
<reference evidence="1 2" key="1">
    <citation type="submission" date="2020-04" db="EMBL/GenBank/DDBJ databases">
        <title>Genome sequencing of novel species.</title>
        <authorList>
            <person name="Heo J."/>
            <person name="Kim S.-J."/>
            <person name="Kim J.-S."/>
            <person name="Hong S.-B."/>
            <person name="Kwon S.-W."/>
        </authorList>
    </citation>
    <scope>NUCLEOTIDE SEQUENCE [LARGE SCALE GENOMIC DNA]</scope>
    <source>
        <strain evidence="1 2">F39-2</strain>
    </source>
</reference>
<keyword evidence="2" id="KW-1185">Reference proteome</keyword>
<proteinExistence type="predicted"/>
<evidence type="ECO:0000313" key="2">
    <source>
        <dbReference type="Proteomes" id="UP000503278"/>
    </source>
</evidence>
<sequence length="85" mass="9778">METLKAQVVEQLKKDCTFDGSISSYMNQIMIRIPDADFDGKVKEIKQEVQDVVSHTFDHRGENLSVVIQCDDIEKEVAFTIWKTN</sequence>
<protein>
    <submittedName>
        <fullName evidence="1">Uncharacterized protein</fullName>
    </submittedName>
</protein>
<dbReference type="Proteomes" id="UP000503278">
    <property type="component" value="Chromosome"/>
</dbReference>